<dbReference type="SUPFAM" id="SSF55729">
    <property type="entry name" value="Acyl-CoA N-acyltransferases (Nat)"/>
    <property type="match status" value="1"/>
</dbReference>
<dbReference type="RefSeq" id="WP_163496167.1">
    <property type="nucleotide sequence ID" value="NZ_CP048711.1"/>
</dbReference>
<accession>A0A6C0U4G3</accession>
<dbReference type="AlphaFoldDB" id="A0A6C0U4G3"/>
<dbReference type="KEGG" id="kim:G3T16_16360"/>
<dbReference type="InterPro" id="IPR000182">
    <property type="entry name" value="GNAT_dom"/>
</dbReference>
<sequence length="144" mass="15410">MKVEPIALNAEVRALLVDAGLPVSDLDEAREVQLFATRQYGELVGVVGLEMYGSDGMLRSLVVTGTARAEGVGQALVAHAEAFALRQGITELFLLTISAERFFAKLGYVVVPRSTAPAAIAQTEQFMGLCPSSSSFMHKRLQAP</sequence>
<evidence type="ECO:0000313" key="3">
    <source>
        <dbReference type="Proteomes" id="UP000477680"/>
    </source>
</evidence>
<reference evidence="2 3" key="1">
    <citation type="submission" date="2020-02" db="EMBL/GenBank/DDBJ databases">
        <title>Genome sequencing for Kineobactrum sp. M2.</title>
        <authorList>
            <person name="Park S.-J."/>
        </authorList>
    </citation>
    <scope>NUCLEOTIDE SEQUENCE [LARGE SCALE GENOMIC DNA]</scope>
    <source>
        <strain evidence="2 3">M2</strain>
    </source>
</reference>
<dbReference type="EMBL" id="CP048711">
    <property type="protein sequence ID" value="QIB66733.1"/>
    <property type="molecule type" value="Genomic_DNA"/>
</dbReference>
<keyword evidence="3" id="KW-1185">Reference proteome</keyword>
<dbReference type="CDD" id="cd04301">
    <property type="entry name" value="NAT_SF"/>
    <property type="match status" value="1"/>
</dbReference>
<dbReference type="NCBIfam" id="NF040501">
    <property type="entry name" value="resist_ArsN2"/>
    <property type="match status" value="1"/>
</dbReference>
<evidence type="ECO:0000313" key="2">
    <source>
        <dbReference type="EMBL" id="QIB66733.1"/>
    </source>
</evidence>
<feature type="domain" description="N-acetyltransferase" evidence="1">
    <location>
        <begin position="1"/>
        <end position="142"/>
    </location>
</feature>
<dbReference type="PROSITE" id="PS51186">
    <property type="entry name" value="GNAT"/>
    <property type="match status" value="1"/>
</dbReference>
<keyword evidence="2" id="KW-0808">Transferase</keyword>
<dbReference type="GO" id="GO:0016747">
    <property type="term" value="F:acyltransferase activity, transferring groups other than amino-acyl groups"/>
    <property type="evidence" value="ECO:0007669"/>
    <property type="project" value="InterPro"/>
</dbReference>
<evidence type="ECO:0000259" key="1">
    <source>
        <dbReference type="PROSITE" id="PS51186"/>
    </source>
</evidence>
<gene>
    <name evidence="2" type="ORF">G3T16_16360</name>
</gene>
<dbReference type="Proteomes" id="UP000477680">
    <property type="component" value="Chromosome"/>
</dbReference>
<name>A0A6C0U4G3_9GAMM</name>
<dbReference type="Gene3D" id="3.40.630.30">
    <property type="match status" value="1"/>
</dbReference>
<protein>
    <submittedName>
        <fullName evidence="2">GNAT family N-acetyltransferase</fullName>
    </submittedName>
</protein>
<proteinExistence type="predicted"/>
<organism evidence="2 3">
    <name type="scientific">Kineobactrum salinum</name>
    <dbReference type="NCBI Taxonomy" id="2708301"/>
    <lineage>
        <taxon>Bacteria</taxon>
        <taxon>Pseudomonadati</taxon>
        <taxon>Pseudomonadota</taxon>
        <taxon>Gammaproteobacteria</taxon>
        <taxon>Cellvibrionales</taxon>
        <taxon>Halieaceae</taxon>
        <taxon>Kineobactrum</taxon>
    </lineage>
</organism>
<dbReference type="Pfam" id="PF00583">
    <property type="entry name" value="Acetyltransf_1"/>
    <property type="match status" value="1"/>
</dbReference>
<dbReference type="InterPro" id="IPR016181">
    <property type="entry name" value="Acyl_CoA_acyltransferase"/>
</dbReference>